<dbReference type="GO" id="GO:0009638">
    <property type="term" value="P:phototropism"/>
    <property type="evidence" value="ECO:0007669"/>
    <property type="project" value="InterPro"/>
</dbReference>
<sequence>MLVYHAIISLLISHHTMQAAAGSSRAMDSYYSAAVYRSEDDDEIAVFTAERYFSGGDVDVLWCGRSSTSFSSAFKTGGGQQDGSVAPTTLTAAATSSSEASLNSRSVLLPDPPMAAAVVESEVPSGAAGDRTTGAKTSSSSSYNLQRWLLSMAASACACSHGGIAEAVSADECGHDEAHAAGFVLGGEKWTTEEARAALPGRKSKHIAAEAITTRVRPGMWDGRAGDAFDIGTATPPVLQLAEHRHIRAADSGELAARVLNPTTAILADERRRRSMDMFTPGKPQNSAFTIVARSAAARDGSATAGANGGGVGSPNPPPDGACANRRNCSDEDAATDELVCMYPPSEASVAWSVVTAEGAASGNFSSAASGYYHNGGGERWTAAGKSNRRSSGSGKANGGVLLMGCMSERAVDAIVPARPVHCPPPPPETRTARLEGASTLHAAGRRGMPGTVRGSNRPTLGLEAC</sequence>
<accession>A0A8J5S971</accession>
<proteinExistence type="predicted"/>
<dbReference type="AlphaFoldDB" id="A0A8J5S971"/>
<protein>
    <submittedName>
        <fullName evidence="3">Uncharacterized protein</fullName>
    </submittedName>
</protein>
<dbReference type="InterPro" id="IPR039615">
    <property type="entry name" value="PKS"/>
</dbReference>
<dbReference type="EMBL" id="JAAALK010000284">
    <property type="protein sequence ID" value="KAG8067528.1"/>
    <property type="molecule type" value="Genomic_DNA"/>
</dbReference>
<dbReference type="PANTHER" id="PTHR33781">
    <property type="entry name" value="PROTEIN PHYTOCHROME KINASE SUBSTRATE 1-RELATED"/>
    <property type="match status" value="1"/>
</dbReference>
<feature type="region of interest" description="Disordered" evidence="1">
    <location>
        <begin position="443"/>
        <end position="466"/>
    </location>
</feature>
<keyword evidence="4" id="KW-1185">Reference proteome</keyword>
<gene>
    <name evidence="3" type="ORF">GUJ93_ZPchr0005g15100</name>
</gene>
<evidence type="ECO:0000313" key="3">
    <source>
        <dbReference type="EMBL" id="KAG8067528.1"/>
    </source>
</evidence>
<dbReference type="PANTHER" id="PTHR33781:SF2">
    <property type="entry name" value="OS05G0220500 PROTEIN"/>
    <property type="match status" value="1"/>
</dbReference>
<name>A0A8J5S971_ZIZPA</name>
<dbReference type="Proteomes" id="UP000729402">
    <property type="component" value="Unassembled WGS sequence"/>
</dbReference>
<reference evidence="3" key="1">
    <citation type="journal article" date="2021" name="bioRxiv">
        <title>Whole Genome Assembly and Annotation of Northern Wild Rice, Zizania palustris L., Supports a Whole Genome Duplication in the Zizania Genus.</title>
        <authorList>
            <person name="Haas M."/>
            <person name="Kono T."/>
            <person name="Macchietto M."/>
            <person name="Millas R."/>
            <person name="McGilp L."/>
            <person name="Shao M."/>
            <person name="Duquette J."/>
            <person name="Hirsch C.N."/>
            <person name="Kimball J."/>
        </authorList>
    </citation>
    <scope>NUCLEOTIDE SEQUENCE</scope>
    <source>
        <tissue evidence="3">Fresh leaf tissue</tissue>
    </source>
</reference>
<dbReference type="OrthoDB" id="692946at2759"/>
<feature type="signal peptide" evidence="2">
    <location>
        <begin position="1"/>
        <end position="21"/>
    </location>
</feature>
<keyword evidence="2" id="KW-0732">Signal</keyword>
<reference evidence="3" key="2">
    <citation type="submission" date="2021-02" db="EMBL/GenBank/DDBJ databases">
        <authorList>
            <person name="Kimball J.A."/>
            <person name="Haas M.W."/>
            <person name="Macchietto M."/>
            <person name="Kono T."/>
            <person name="Duquette J."/>
            <person name="Shao M."/>
        </authorList>
    </citation>
    <scope>NUCLEOTIDE SEQUENCE</scope>
    <source>
        <tissue evidence="3">Fresh leaf tissue</tissue>
    </source>
</reference>
<comment type="caution">
    <text evidence="3">The sequence shown here is derived from an EMBL/GenBank/DDBJ whole genome shotgun (WGS) entry which is preliminary data.</text>
</comment>
<feature type="chain" id="PRO_5035148049" evidence="2">
    <location>
        <begin position="22"/>
        <end position="466"/>
    </location>
</feature>
<evidence type="ECO:0000313" key="4">
    <source>
        <dbReference type="Proteomes" id="UP000729402"/>
    </source>
</evidence>
<feature type="region of interest" description="Disordered" evidence="1">
    <location>
        <begin position="300"/>
        <end position="328"/>
    </location>
</feature>
<evidence type="ECO:0000256" key="1">
    <source>
        <dbReference type="SAM" id="MobiDB-lite"/>
    </source>
</evidence>
<organism evidence="3 4">
    <name type="scientific">Zizania palustris</name>
    <name type="common">Northern wild rice</name>
    <dbReference type="NCBI Taxonomy" id="103762"/>
    <lineage>
        <taxon>Eukaryota</taxon>
        <taxon>Viridiplantae</taxon>
        <taxon>Streptophyta</taxon>
        <taxon>Embryophyta</taxon>
        <taxon>Tracheophyta</taxon>
        <taxon>Spermatophyta</taxon>
        <taxon>Magnoliopsida</taxon>
        <taxon>Liliopsida</taxon>
        <taxon>Poales</taxon>
        <taxon>Poaceae</taxon>
        <taxon>BOP clade</taxon>
        <taxon>Oryzoideae</taxon>
        <taxon>Oryzeae</taxon>
        <taxon>Zizaniinae</taxon>
        <taxon>Zizania</taxon>
    </lineage>
</organism>
<evidence type="ECO:0000256" key="2">
    <source>
        <dbReference type="SAM" id="SignalP"/>
    </source>
</evidence>